<dbReference type="PANTHER" id="PTHR11552:SF147">
    <property type="entry name" value="CHOLINE DEHYDROGENASE, MITOCHONDRIAL"/>
    <property type="match status" value="1"/>
</dbReference>
<dbReference type="SUPFAM" id="SSF51905">
    <property type="entry name" value="FAD/NAD(P)-binding domain"/>
    <property type="match status" value="1"/>
</dbReference>
<reference evidence="3 4" key="1">
    <citation type="journal article" date="2020" name="ISME J.">
        <title>Uncovering the hidden diversity of litter-decomposition mechanisms in mushroom-forming fungi.</title>
        <authorList>
            <person name="Floudas D."/>
            <person name="Bentzer J."/>
            <person name="Ahren D."/>
            <person name="Johansson T."/>
            <person name="Persson P."/>
            <person name="Tunlid A."/>
        </authorList>
    </citation>
    <scope>NUCLEOTIDE SEQUENCE [LARGE SCALE GENOMIC DNA]</scope>
    <source>
        <strain evidence="3 4">CBS 291.85</strain>
    </source>
</reference>
<evidence type="ECO:0008006" key="5">
    <source>
        <dbReference type="Google" id="ProtNLM"/>
    </source>
</evidence>
<dbReference type="InterPro" id="IPR012132">
    <property type="entry name" value="GMC_OxRdtase"/>
</dbReference>
<proteinExistence type="inferred from homology"/>
<dbReference type="OrthoDB" id="269227at2759"/>
<protein>
    <recommendedName>
        <fullName evidence="5">Glucose-methanol-choline oxidoreductase N-terminal domain-containing protein</fullName>
    </recommendedName>
</protein>
<gene>
    <name evidence="3" type="ORF">D9758_006628</name>
</gene>
<dbReference type="InterPro" id="IPR036188">
    <property type="entry name" value="FAD/NAD-bd_sf"/>
</dbReference>
<dbReference type="EMBL" id="JAACJM010000025">
    <property type="protein sequence ID" value="KAF5366040.1"/>
    <property type="molecule type" value="Genomic_DNA"/>
</dbReference>
<feature type="chain" id="PRO_5034030632" description="Glucose-methanol-choline oxidoreductase N-terminal domain-containing protein" evidence="2">
    <location>
        <begin position="20"/>
        <end position="99"/>
    </location>
</feature>
<evidence type="ECO:0000313" key="4">
    <source>
        <dbReference type="Proteomes" id="UP000559256"/>
    </source>
</evidence>
<dbReference type="AlphaFoldDB" id="A0A8H5GJT5"/>
<name>A0A8H5GJT5_9AGAR</name>
<dbReference type="PANTHER" id="PTHR11552">
    <property type="entry name" value="GLUCOSE-METHANOL-CHOLINE GMC OXIDOREDUCTASE"/>
    <property type="match status" value="1"/>
</dbReference>
<evidence type="ECO:0000256" key="1">
    <source>
        <dbReference type="ARBA" id="ARBA00010790"/>
    </source>
</evidence>
<keyword evidence="2" id="KW-0732">Signal</keyword>
<feature type="signal peptide" evidence="2">
    <location>
        <begin position="1"/>
        <end position="19"/>
    </location>
</feature>
<dbReference type="Proteomes" id="UP000559256">
    <property type="component" value="Unassembled WGS sequence"/>
</dbReference>
<comment type="similarity">
    <text evidence="1">Belongs to the GMC oxidoreductase family.</text>
</comment>
<keyword evidence="4" id="KW-1185">Reference proteome</keyword>
<accession>A0A8H5GJT5</accession>
<evidence type="ECO:0000313" key="3">
    <source>
        <dbReference type="EMBL" id="KAF5366040.1"/>
    </source>
</evidence>
<sequence length="99" mass="10646">MSSANYIVVGGCLSGLVVASRLTEDPKVTVTVLEAGGETFHTENIDVPANIVANWTNPTSMRITDRCIAVKVLEDRLCWLLGNSQAGSTEYDAFEKLGN</sequence>
<dbReference type="Gene3D" id="3.50.50.60">
    <property type="entry name" value="FAD/NAD(P)-binding domain"/>
    <property type="match status" value="1"/>
</dbReference>
<organism evidence="3 4">
    <name type="scientific">Tetrapyrgos nigripes</name>
    <dbReference type="NCBI Taxonomy" id="182062"/>
    <lineage>
        <taxon>Eukaryota</taxon>
        <taxon>Fungi</taxon>
        <taxon>Dikarya</taxon>
        <taxon>Basidiomycota</taxon>
        <taxon>Agaricomycotina</taxon>
        <taxon>Agaricomycetes</taxon>
        <taxon>Agaricomycetidae</taxon>
        <taxon>Agaricales</taxon>
        <taxon>Marasmiineae</taxon>
        <taxon>Marasmiaceae</taxon>
        <taxon>Tetrapyrgos</taxon>
    </lineage>
</organism>
<dbReference type="GO" id="GO:0016491">
    <property type="term" value="F:oxidoreductase activity"/>
    <property type="evidence" value="ECO:0007669"/>
    <property type="project" value="TreeGrafter"/>
</dbReference>
<evidence type="ECO:0000256" key="2">
    <source>
        <dbReference type="SAM" id="SignalP"/>
    </source>
</evidence>
<dbReference type="GO" id="GO:0050660">
    <property type="term" value="F:flavin adenine dinucleotide binding"/>
    <property type="evidence" value="ECO:0007669"/>
    <property type="project" value="InterPro"/>
</dbReference>
<comment type="caution">
    <text evidence="3">The sequence shown here is derived from an EMBL/GenBank/DDBJ whole genome shotgun (WGS) entry which is preliminary data.</text>
</comment>